<evidence type="ECO:0000256" key="5">
    <source>
        <dbReference type="ARBA" id="ARBA00023015"/>
    </source>
</evidence>
<dbReference type="GO" id="GO:0006355">
    <property type="term" value="P:regulation of DNA-templated transcription"/>
    <property type="evidence" value="ECO:0007669"/>
    <property type="project" value="InterPro"/>
</dbReference>
<dbReference type="Pfam" id="PF00072">
    <property type="entry name" value="Response_reg"/>
    <property type="match status" value="1"/>
</dbReference>
<dbReference type="Gene3D" id="3.40.50.2300">
    <property type="match status" value="1"/>
</dbReference>
<dbReference type="CDD" id="cd17550">
    <property type="entry name" value="REC_NtrX-like"/>
    <property type="match status" value="1"/>
</dbReference>
<keyword evidence="6 11" id="KW-0238">DNA-binding</keyword>
<dbReference type="Pfam" id="PF02954">
    <property type="entry name" value="HTH_8"/>
    <property type="match status" value="1"/>
</dbReference>
<dbReference type="Gene3D" id="3.40.50.300">
    <property type="entry name" value="P-loop containing nucleotide triphosphate hydrolases"/>
    <property type="match status" value="1"/>
</dbReference>
<reference evidence="11 12" key="1">
    <citation type="journal article" date="2015" name="Stand. Genomic Sci.">
        <title>Genomic Encyclopedia of Bacterial and Archaeal Type Strains, Phase III: the genomes of soil and plant-associated and newly described type strains.</title>
        <authorList>
            <person name="Whitman W.B."/>
            <person name="Woyke T."/>
            <person name="Klenk H.P."/>
            <person name="Zhou Y."/>
            <person name="Lilburn T.G."/>
            <person name="Beck B.J."/>
            <person name="De Vos P."/>
            <person name="Vandamme P."/>
            <person name="Eisen J.A."/>
            <person name="Garrity G."/>
            <person name="Hugenholtz P."/>
            <person name="Kyrpides N.C."/>
        </authorList>
    </citation>
    <scope>NUCLEOTIDE SEQUENCE [LARGE SCALE GENOMIC DNA]</scope>
    <source>
        <strain evidence="11 12">A3</strain>
    </source>
</reference>
<dbReference type="Gene3D" id="1.10.10.60">
    <property type="entry name" value="Homeodomain-like"/>
    <property type="match status" value="1"/>
</dbReference>
<dbReference type="PROSITE" id="PS00688">
    <property type="entry name" value="SIGMA54_INTERACT_3"/>
    <property type="match status" value="1"/>
</dbReference>
<dbReference type="InterPro" id="IPR002078">
    <property type="entry name" value="Sigma_54_int"/>
</dbReference>
<dbReference type="RefSeq" id="WP_131993603.1">
    <property type="nucleotide sequence ID" value="NZ_JACGXM010000002.1"/>
</dbReference>
<evidence type="ECO:0000256" key="4">
    <source>
        <dbReference type="ARBA" id="ARBA00023012"/>
    </source>
</evidence>
<keyword evidence="12" id="KW-1185">Reference proteome</keyword>
<gene>
    <name evidence="11" type="ORF">EV148_101750</name>
</gene>
<evidence type="ECO:0000256" key="1">
    <source>
        <dbReference type="ARBA" id="ARBA00022553"/>
    </source>
</evidence>
<protein>
    <submittedName>
        <fullName evidence="11">DNA-binding NtrC family response regulator</fullName>
    </submittedName>
</protein>
<evidence type="ECO:0000256" key="2">
    <source>
        <dbReference type="ARBA" id="ARBA00022741"/>
    </source>
</evidence>
<dbReference type="GO" id="GO:0000160">
    <property type="term" value="P:phosphorelay signal transduction system"/>
    <property type="evidence" value="ECO:0007669"/>
    <property type="project" value="UniProtKB-KW"/>
</dbReference>
<accession>A0A4R2IGI1</accession>
<evidence type="ECO:0000259" key="10">
    <source>
        <dbReference type="PROSITE" id="PS50110"/>
    </source>
</evidence>
<dbReference type="AlphaFoldDB" id="A0A4R2IGI1"/>
<dbReference type="SMART" id="SM00382">
    <property type="entry name" value="AAA"/>
    <property type="match status" value="1"/>
</dbReference>
<dbReference type="PRINTS" id="PR00819">
    <property type="entry name" value="CBXCFQXSUPER"/>
</dbReference>
<dbReference type="InterPro" id="IPR027417">
    <property type="entry name" value="P-loop_NTPase"/>
</dbReference>
<dbReference type="InterPro" id="IPR025944">
    <property type="entry name" value="Sigma_54_int_dom_CS"/>
</dbReference>
<dbReference type="FunFam" id="3.40.50.2300:FF:000018">
    <property type="entry name" value="DNA-binding transcriptional regulator NtrC"/>
    <property type="match status" value="1"/>
</dbReference>
<dbReference type="InterPro" id="IPR025943">
    <property type="entry name" value="Sigma_54_int_dom_ATP-bd_2"/>
</dbReference>
<dbReference type="GO" id="GO:0043565">
    <property type="term" value="F:sequence-specific DNA binding"/>
    <property type="evidence" value="ECO:0007669"/>
    <property type="project" value="InterPro"/>
</dbReference>
<dbReference type="GO" id="GO:0005524">
    <property type="term" value="F:ATP binding"/>
    <property type="evidence" value="ECO:0007669"/>
    <property type="project" value="UniProtKB-KW"/>
</dbReference>
<dbReference type="InterPro" id="IPR003593">
    <property type="entry name" value="AAA+_ATPase"/>
</dbReference>
<dbReference type="InterPro" id="IPR058031">
    <property type="entry name" value="AAA_lid_NorR"/>
</dbReference>
<dbReference type="EMBL" id="SLWQ01000001">
    <property type="protein sequence ID" value="TCO43326.1"/>
    <property type="molecule type" value="Genomic_DNA"/>
</dbReference>
<evidence type="ECO:0000256" key="3">
    <source>
        <dbReference type="ARBA" id="ARBA00022840"/>
    </source>
</evidence>
<dbReference type="InterPro" id="IPR000641">
    <property type="entry name" value="CbxX/CfxQ"/>
</dbReference>
<dbReference type="PANTHER" id="PTHR32071:SF17">
    <property type="entry name" value="TRANSCRIPTIONAL REGULATOR (NTRC FAMILY)"/>
    <property type="match status" value="1"/>
</dbReference>
<evidence type="ECO:0000313" key="12">
    <source>
        <dbReference type="Proteomes" id="UP000294862"/>
    </source>
</evidence>
<evidence type="ECO:0000259" key="9">
    <source>
        <dbReference type="PROSITE" id="PS50045"/>
    </source>
</evidence>
<name>A0A4R2IGI1_9GAMM</name>
<evidence type="ECO:0000256" key="6">
    <source>
        <dbReference type="ARBA" id="ARBA00023125"/>
    </source>
</evidence>
<dbReference type="PROSITE" id="PS50045">
    <property type="entry name" value="SIGMA54_INTERACT_4"/>
    <property type="match status" value="1"/>
</dbReference>
<dbReference type="PANTHER" id="PTHR32071">
    <property type="entry name" value="TRANSCRIPTIONAL REGULATORY PROTEIN"/>
    <property type="match status" value="1"/>
</dbReference>
<evidence type="ECO:0000256" key="8">
    <source>
        <dbReference type="PROSITE-ProRule" id="PRU00169"/>
    </source>
</evidence>
<proteinExistence type="predicted"/>
<dbReference type="OrthoDB" id="9804019at2"/>
<dbReference type="Pfam" id="PF00158">
    <property type="entry name" value="Sigma54_activat"/>
    <property type="match status" value="1"/>
</dbReference>
<comment type="caution">
    <text evidence="11">The sequence shown here is derived from an EMBL/GenBank/DDBJ whole genome shotgun (WGS) entry which is preliminary data.</text>
</comment>
<dbReference type="PROSITE" id="PS00676">
    <property type="entry name" value="SIGMA54_INTERACT_2"/>
    <property type="match status" value="1"/>
</dbReference>
<dbReference type="CDD" id="cd00009">
    <property type="entry name" value="AAA"/>
    <property type="match status" value="1"/>
</dbReference>
<sequence length="466" mass="50660">MAAAARVLVVDDEPDIRSTIRDILEDEGYAVDLAESAAAAREARRRQRPDVVLLDIWMPDLDGVSLLREWNERGGLPCPVIMISGHGTVETAVEATRLGAWDFIEKPISLAKLLLVVGHALEAGRLKRENEGLRRQLPAPGDLVGSGRAMQALRAQIDKIAAHDTGVLVVGEPGTGKETIARALHDRSARRAGPFVTVAAGAIARETAALALFGAEDANGVQHGLFEQANGGTLYLDEVAELDPELQLRLSSVIERRALIRCGGHEPVALDARVIAATAHDLGALVAAGRFREELYYQLKIVPLAVPPLRERGDDIPELLRYHTDWFANRDQLPYRNFPVAVQNRLRHYAWPGNLRELRNLVQRLLVLGSTSEVTLEEVEAALGSGGAVAAPVPGVAGIDFSLPLREAREQFERAYLLHQLDAAGGSVGKLAKAVGMERTHLYRKLKDLDIDPRMPAREGQGVPTP</sequence>
<keyword evidence="7" id="KW-0804">Transcription</keyword>
<feature type="domain" description="Response regulatory" evidence="10">
    <location>
        <begin position="6"/>
        <end position="121"/>
    </location>
</feature>
<organism evidence="11 12">
    <name type="scientific">Dokdonella fugitiva</name>
    <dbReference type="NCBI Taxonomy" id="328517"/>
    <lineage>
        <taxon>Bacteria</taxon>
        <taxon>Pseudomonadati</taxon>
        <taxon>Pseudomonadota</taxon>
        <taxon>Gammaproteobacteria</taxon>
        <taxon>Lysobacterales</taxon>
        <taxon>Rhodanobacteraceae</taxon>
        <taxon>Dokdonella</taxon>
    </lineage>
</organism>
<dbReference type="InterPro" id="IPR002197">
    <property type="entry name" value="HTH_Fis"/>
</dbReference>
<feature type="domain" description="Sigma-54 factor interaction" evidence="9">
    <location>
        <begin position="143"/>
        <end position="367"/>
    </location>
</feature>
<dbReference type="InterPro" id="IPR011006">
    <property type="entry name" value="CheY-like_superfamily"/>
</dbReference>
<keyword evidence="1 8" id="KW-0597">Phosphoprotein</keyword>
<keyword evidence="3" id="KW-0067">ATP-binding</keyword>
<feature type="modified residue" description="4-aspartylphosphate" evidence="8">
    <location>
        <position position="55"/>
    </location>
</feature>
<evidence type="ECO:0000256" key="7">
    <source>
        <dbReference type="ARBA" id="ARBA00023163"/>
    </source>
</evidence>
<dbReference type="Proteomes" id="UP000294862">
    <property type="component" value="Unassembled WGS sequence"/>
</dbReference>
<dbReference type="Gene3D" id="1.10.8.60">
    <property type="match status" value="1"/>
</dbReference>
<dbReference type="InterPro" id="IPR009057">
    <property type="entry name" value="Homeodomain-like_sf"/>
</dbReference>
<keyword evidence="5" id="KW-0805">Transcription regulation</keyword>
<evidence type="ECO:0000313" key="11">
    <source>
        <dbReference type="EMBL" id="TCO43326.1"/>
    </source>
</evidence>
<dbReference type="SMART" id="SM00448">
    <property type="entry name" value="REC"/>
    <property type="match status" value="1"/>
</dbReference>
<keyword evidence="4" id="KW-0902">Two-component regulatory system</keyword>
<keyword evidence="2" id="KW-0547">Nucleotide-binding</keyword>
<dbReference type="SUPFAM" id="SSF52172">
    <property type="entry name" value="CheY-like"/>
    <property type="match status" value="1"/>
</dbReference>
<dbReference type="PROSITE" id="PS50110">
    <property type="entry name" value="RESPONSE_REGULATORY"/>
    <property type="match status" value="1"/>
</dbReference>
<dbReference type="Pfam" id="PF25601">
    <property type="entry name" value="AAA_lid_14"/>
    <property type="match status" value="1"/>
</dbReference>
<dbReference type="SUPFAM" id="SSF52540">
    <property type="entry name" value="P-loop containing nucleoside triphosphate hydrolases"/>
    <property type="match status" value="1"/>
</dbReference>
<dbReference type="InterPro" id="IPR001789">
    <property type="entry name" value="Sig_transdc_resp-reg_receiver"/>
</dbReference>
<dbReference type="SUPFAM" id="SSF46689">
    <property type="entry name" value="Homeodomain-like"/>
    <property type="match status" value="1"/>
</dbReference>